<evidence type="ECO:0000256" key="4">
    <source>
        <dbReference type="ARBA" id="ARBA00023136"/>
    </source>
</evidence>
<keyword evidence="4 5" id="KW-0472">Membrane</keyword>
<proteinExistence type="predicted"/>
<dbReference type="InterPro" id="IPR007300">
    <property type="entry name" value="CidB/LrgB"/>
</dbReference>
<organism evidence="6 7">
    <name type="scientific">Lientehia hominis</name>
    <dbReference type="NCBI Taxonomy" id="2897778"/>
    <lineage>
        <taxon>Bacteria</taxon>
        <taxon>Bacillati</taxon>
        <taxon>Bacillota</taxon>
        <taxon>Clostridia</taxon>
        <taxon>Lachnospirales</taxon>
        <taxon>Lachnospiraceae</taxon>
        <taxon>Lientehia</taxon>
    </lineage>
</organism>
<dbReference type="EMBL" id="JAJNOR010000004">
    <property type="protein sequence ID" value="MCD2492451.1"/>
    <property type="molecule type" value="Genomic_DNA"/>
</dbReference>
<dbReference type="AlphaFoldDB" id="A0AAP2RIE0"/>
<feature type="transmembrane region" description="Helical" evidence="5">
    <location>
        <begin position="210"/>
        <end position="230"/>
    </location>
</feature>
<dbReference type="RefSeq" id="WP_231062347.1">
    <property type="nucleotide sequence ID" value="NZ_JAJNOR010000004.1"/>
</dbReference>
<dbReference type="Proteomes" id="UP001299265">
    <property type="component" value="Unassembled WGS sequence"/>
</dbReference>
<evidence type="ECO:0000256" key="1">
    <source>
        <dbReference type="ARBA" id="ARBA00004141"/>
    </source>
</evidence>
<gene>
    <name evidence="6" type="ORF">LQE92_07375</name>
</gene>
<dbReference type="Pfam" id="PF04172">
    <property type="entry name" value="LrgB"/>
    <property type="match status" value="1"/>
</dbReference>
<sequence length="231" mass="24610">MNDLFRESVYFGFFLALAAYWIGLKIQKRFPYTICNPLLLCTILIVILLTAFHIDYDTFDQGAKYITYFLTPSTVCLAIPMYKQIQVLKKNLAAILISLVSGCIAAAFTIWALCAVFGLDAVIYHSLQPKSITTAIAMGVSEELGGNPTLTVAAVIITGLFGGIAAKLVCRLFRITNPIAVGLACGNSAHAIGTSKALEFGEVEGAMSSLAVVTAGVITVVLAPMFSGLIS</sequence>
<feature type="transmembrane region" description="Helical" evidence="5">
    <location>
        <begin position="94"/>
        <end position="119"/>
    </location>
</feature>
<feature type="transmembrane region" description="Helical" evidence="5">
    <location>
        <begin position="34"/>
        <end position="53"/>
    </location>
</feature>
<keyword evidence="7" id="KW-1185">Reference proteome</keyword>
<keyword evidence="3 5" id="KW-1133">Transmembrane helix</keyword>
<evidence type="ECO:0000256" key="2">
    <source>
        <dbReference type="ARBA" id="ARBA00022692"/>
    </source>
</evidence>
<dbReference type="PANTHER" id="PTHR30249">
    <property type="entry name" value="PUTATIVE SEROTONIN TRANSPORTER"/>
    <property type="match status" value="1"/>
</dbReference>
<protein>
    <submittedName>
        <fullName evidence="6">LrgB family protein</fullName>
    </submittedName>
</protein>
<dbReference type="GO" id="GO:0016020">
    <property type="term" value="C:membrane"/>
    <property type="evidence" value="ECO:0007669"/>
    <property type="project" value="UniProtKB-SubCell"/>
</dbReference>
<accession>A0AAP2RIE0</accession>
<feature type="transmembrane region" description="Helical" evidence="5">
    <location>
        <begin position="65"/>
        <end position="82"/>
    </location>
</feature>
<comment type="subcellular location">
    <subcellularLocation>
        <location evidence="1">Membrane</location>
        <topology evidence="1">Multi-pass membrane protein</topology>
    </subcellularLocation>
</comment>
<comment type="caution">
    <text evidence="6">The sequence shown here is derived from an EMBL/GenBank/DDBJ whole genome shotgun (WGS) entry which is preliminary data.</text>
</comment>
<evidence type="ECO:0000313" key="6">
    <source>
        <dbReference type="EMBL" id="MCD2492451.1"/>
    </source>
</evidence>
<dbReference type="PANTHER" id="PTHR30249:SF0">
    <property type="entry name" value="PLASTIDAL GLYCOLATE_GLYCERATE TRANSLOCATOR 1, CHLOROPLASTIC"/>
    <property type="match status" value="1"/>
</dbReference>
<evidence type="ECO:0000256" key="3">
    <source>
        <dbReference type="ARBA" id="ARBA00022989"/>
    </source>
</evidence>
<evidence type="ECO:0000256" key="5">
    <source>
        <dbReference type="SAM" id="Phobius"/>
    </source>
</evidence>
<reference evidence="6 7" key="1">
    <citation type="submission" date="2021-11" db="EMBL/GenBank/DDBJ databases">
        <title>Lacrimispora sp. nov. NSJ-141 isolated from human feces.</title>
        <authorList>
            <person name="Abdugheni R."/>
        </authorList>
    </citation>
    <scope>NUCLEOTIDE SEQUENCE [LARGE SCALE GENOMIC DNA]</scope>
    <source>
        <strain evidence="6 7">NSJ-141</strain>
    </source>
</reference>
<feature type="transmembrane region" description="Helical" evidence="5">
    <location>
        <begin position="150"/>
        <end position="170"/>
    </location>
</feature>
<name>A0AAP2RIE0_9FIRM</name>
<evidence type="ECO:0000313" key="7">
    <source>
        <dbReference type="Proteomes" id="UP001299265"/>
    </source>
</evidence>
<feature type="transmembrane region" description="Helical" evidence="5">
    <location>
        <begin position="6"/>
        <end position="22"/>
    </location>
</feature>
<keyword evidence="2 5" id="KW-0812">Transmembrane</keyword>